<protein>
    <recommendedName>
        <fullName evidence="5">Tfp pilus assembly protein PilN</fullName>
    </recommendedName>
</protein>
<evidence type="ECO:0008006" key="5">
    <source>
        <dbReference type="Google" id="ProtNLM"/>
    </source>
</evidence>
<name>A0ABY8C9A1_9GAMM</name>
<proteinExistence type="predicted"/>
<keyword evidence="1" id="KW-0175">Coiled coil</keyword>
<keyword evidence="2" id="KW-1133">Transmembrane helix</keyword>
<keyword evidence="2" id="KW-0472">Membrane</keyword>
<feature type="transmembrane region" description="Helical" evidence="2">
    <location>
        <begin position="330"/>
        <end position="355"/>
    </location>
</feature>
<gene>
    <name evidence="3" type="ORF">NR989_08805</name>
</gene>
<sequence>MRYVFYITDNGVTAYNGQASGQNVSESFEWNDVALLDAYLSTMPENAEADVILDLVDEDLYFEWAPKVHTWEKGAIAERRKQRIHQDTIALSEVHWTNTTQTSEDGRKEELILSATVTDTFNVSSFLQSLEEAQIILKSIHSKAFLLEEYFNKKVRPYLKLGRQDLKKPFLLVTRQTENTYRQTFFYNGELRLSRLVEIDKSFEDFESISQALIDETKMAITYVYNQKIVPFNSPIGYVFLDGEQRMLDAILAMCQEEGLIRSTWEEDEYFVGTANFRKITPDGLNCQREYSPCYSMQAAVDFVFSNRPKGFYRNDYVKKINLLTSGQKIFIAVNILIFLSGLYYVLITGVDTLLSWQKQAMLEQKIQQHESEKKRLQEMVKLQDDAQQIKASVEFSEAILTLKVNRLISFDVNALSQVFSNHSNIQLSTIKWKTIDRFDSRRNQIDIKAWVFPFYETYHDPVMWVDAFVAELKTLQGVEMVQLQKEPLNRQLGQALSINSKMGEVDALPFTVTLRVKDVQPK</sequence>
<feature type="coiled-coil region" evidence="1">
    <location>
        <begin position="360"/>
        <end position="387"/>
    </location>
</feature>
<dbReference type="RefSeq" id="WP_275594369.1">
    <property type="nucleotide sequence ID" value="NZ_CP102381.1"/>
</dbReference>
<evidence type="ECO:0000256" key="2">
    <source>
        <dbReference type="SAM" id="Phobius"/>
    </source>
</evidence>
<evidence type="ECO:0000256" key="1">
    <source>
        <dbReference type="SAM" id="Coils"/>
    </source>
</evidence>
<dbReference type="EMBL" id="CP102381">
    <property type="protein sequence ID" value="WEJ62112.1"/>
    <property type="molecule type" value="Genomic_DNA"/>
</dbReference>
<keyword evidence="4" id="KW-1185">Reference proteome</keyword>
<organism evidence="3 4">
    <name type="scientific">Thiomicrorhabdus lithotrophica</name>
    <dbReference type="NCBI Taxonomy" id="2949997"/>
    <lineage>
        <taxon>Bacteria</taxon>
        <taxon>Pseudomonadati</taxon>
        <taxon>Pseudomonadota</taxon>
        <taxon>Gammaproteobacteria</taxon>
        <taxon>Thiotrichales</taxon>
        <taxon>Piscirickettsiaceae</taxon>
        <taxon>Thiomicrorhabdus</taxon>
    </lineage>
</organism>
<evidence type="ECO:0000313" key="4">
    <source>
        <dbReference type="Proteomes" id="UP001222275"/>
    </source>
</evidence>
<dbReference type="Proteomes" id="UP001222275">
    <property type="component" value="Chromosome"/>
</dbReference>
<reference evidence="3 4" key="1">
    <citation type="submission" date="2022-06" db="EMBL/GenBank/DDBJ databases">
        <title>Thiomicrohabdus sp. nov, an obligately chemolithoautotrophic, sulfur-oxidizing bacterium isolated from beach of Guanyin Mountain. Amoy.</title>
        <authorList>
            <person name="Zhu H."/>
        </authorList>
    </citation>
    <scope>NUCLEOTIDE SEQUENCE [LARGE SCALE GENOMIC DNA]</scope>
    <source>
        <strain evidence="3 4">XGS-01</strain>
    </source>
</reference>
<keyword evidence="2" id="KW-0812">Transmembrane</keyword>
<accession>A0ABY8C9A1</accession>
<evidence type="ECO:0000313" key="3">
    <source>
        <dbReference type="EMBL" id="WEJ62112.1"/>
    </source>
</evidence>